<protein>
    <submittedName>
        <fullName evidence="3">DNA-binding protein</fullName>
    </submittedName>
</protein>
<dbReference type="InterPro" id="IPR041607">
    <property type="entry name" value="HU-HIG"/>
</dbReference>
<dbReference type="AlphaFoldDB" id="A0A2S7W9K3"/>
<comment type="caution">
    <text evidence="3">The sequence shown here is derived from an EMBL/GenBank/DDBJ whole genome shotgun (WGS) entry which is preliminary data.</text>
</comment>
<keyword evidence="4" id="KW-1185">Reference proteome</keyword>
<keyword evidence="1 3" id="KW-0238">DNA-binding</keyword>
<evidence type="ECO:0000256" key="1">
    <source>
        <dbReference type="ARBA" id="ARBA00023125"/>
    </source>
</evidence>
<gene>
    <name evidence="3" type="ORF">BTO13_02975</name>
</gene>
<dbReference type="RefSeq" id="WP_105045445.1">
    <property type="nucleotide sequence ID" value="NZ_CP150662.1"/>
</dbReference>
<name>A0A2S7W9K3_9FLAO</name>
<proteinExistence type="predicted"/>
<dbReference type="InterPro" id="IPR005902">
    <property type="entry name" value="HU_DNA-bd_put"/>
</dbReference>
<dbReference type="InterPro" id="IPR010992">
    <property type="entry name" value="IHF-like_DNA-bd_dom_sf"/>
</dbReference>
<dbReference type="Proteomes" id="UP000237608">
    <property type="component" value="Unassembled WGS sequence"/>
</dbReference>
<accession>A0A2S7W9K3</accession>
<dbReference type="Pfam" id="PF18291">
    <property type="entry name" value="HU-HIG"/>
    <property type="match status" value="1"/>
</dbReference>
<dbReference type="GO" id="GO:0003677">
    <property type="term" value="F:DNA binding"/>
    <property type="evidence" value="ECO:0007669"/>
    <property type="project" value="UniProtKB-KW"/>
</dbReference>
<reference evidence="3 4" key="1">
    <citation type="submission" date="2016-12" db="EMBL/GenBank/DDBJ databases">
        <title>Trade-off between light-utilization and light-protection in marine flavobacteria.</title>
        <authorList>
            <person name="Kumagai Y."/>
            <person name="Yoshizawa S."/>
            <person name="Kogure K."/>
            <person name="Iwasaki W."/>
        </authorList>
    </citation>
    <scope>NUCLEOTIDE SEQUENCE [LARGE SCALE GENOMIC DNA]</scope>
    <source>
        <strain evidence="3 4">KCTC 22729</strain>
    </source>
</reference>
<dbReference type="OrthoDB" id="9809801at2"/>
<feature type="domain" description="HU" evidence="2">
    <location>
        <begin position="8"/>
        <end position="121"/>
    </location>
</feature>
<organism evidence="3 4">
    <name type="scientific">Polaribacter gangjinensis</name>
    <dbReference type="NCBI Taxonomy" id="574710"/>
    <lineage>
        <taxon>Bacteria</taxon>
        <taxon>Pseudomonadati</taxon>
        <taxon>Bacteroidota</taxon>
        <taxon>Flavobacteriia</taxon>
        <taxon>Flavobacteriales</taxon>
        <taxon>Flavobacteriaceae</taxon>
    </lineage>
</organism>
<dbReference type="EMBL" id="MSCL01000001">
    <property type="protein sequence ID" value="PQJ74297.1"/>
    <property type="molecule type" value="Genomic_DNA"/>
</dbReference>
<evidence type="ECO:0000259" key="2">
    <source>
        <dbReference type="Pfam" id="PF18291"/>
    </source>
</evidence>
<dbReference type="SUPFAM" id="SSF47729">
    <property type="entry name" value="IHF-like DNA-binding proteins"/>
    <property type="match status" value="1"/>
</dbReference>
<evidence type="ECO:0000313" key="3">
    <source>
        <dbReference type="EMBL" id="PQJ74297.1"/>
    </source>
</evidence>
<evidence type="ECO:0000313" key="4">
    <source>
        <dbReference type="Proteomes" id="UP000237608"/>
    </source>
</evidence>
<dbReference type="NCBIfam" id="TIGR01201">
    <property type="entry name" value="HU_rel"/>
    <property type="match status" value="1"/>
</dbReference>
<sequence length="130" mass="14366">MRVKPVQKFNPQDAGADNKFYAQAVATGKIDLKRLAYLVSNQSSVREGDCYAVILSMVHNIMDELKQGKIVKLDRLGSFQLSVSSDGVATKEQVTGNIVKDIRINFRPDADMKGTLNTKTVKFTISDSLI</sequence>